<evidence type="ECO:0000313" key="3">
    <source>
        <dbReference type="EMBL" id="RZS61679.1"/>
    </source>
</evidence>
<evidence type="ECO:0000256" key="1">
    <source>
        <dbReference type="SAM" id="Coils"/>
    </source>
</evidence>
<evidence type="ECO:0000256" key="2">
    <source>
        <dbReference type="SAM" id="MobiDB-lite"/>
    </source>
</evidence>
<dbReference type="AlphaFoldDB" id="A0A4Q7M6I0"/>
<evidence type="ECO:0008006" key="5">
    <source>
        <dbReference type="Google" id="ProtNLM"/>
    </source>
</evidence>
<feature type="compositionally biased region" description="Low complexity" evidence="2">
    <location>
        <begin position="28"/>
        <end position="50"/>
    </location>
</feature>
<dbReference type="EMBL" id="SGWX01000001">
    <property type="protein sequence ID" value="RZS61679.1"/>
    <property type="molecule type" value="Genomic_DNA"/>
</dbReference>
<dbReference type="RefSeq" id="WP_130414562.1">
    <property type="nucleotide sequence ID" value="NZ_SGWX01000001.1"/>
</dbReference>
<keyword evidence="4" id="KW-1185">Reference proteome</keyword>
<reference evidence="3 4" key="1">
    <citation type="submission" date="2019-02" db="EMBL/GenBank/DDBJ databases">
        <title>Sequencing the genomes of 1000 actinobacteria strains.</title>
        <authorList>
            <person name="Klenk H.-P."/>
        </authorList>
    </citation>
    <scope>NUCLEOTIDE SEQUENCE [LARGE SCALE GENOMIC DNA]</scope>
    <source>
        <strain evidence="3 4">DSM 16932</strain>
    </source>
</reference>
<accession>A0A4Q7M6I0</accession>
<feature type="coiled-coil region" evidence="1">
    <location>
        <begin position="78"/>
        <end position="119"/>
    </location>
</feature>
<sequence>MNARTRLPILHTPGMPARFHRLRFVEAGANDGTPGAPAGNGDNGAAAGSTPPAPPAPPAAPVPTPPKASTGTFSQEYVSELREESKAARIKAQEAETQVATLTKRAEDAEKALADLQTAGNLDKAIAAASGNGIALLAVKGAGVLNGVDLTDQAKVDAAVKAFIDEHPELKAAPTATRSTVPSPGGPGEGGQRPTSIRDALARASQ</sequence>
<organism evidence="3 4">
    <name type="scientific">Xylanimonas ulmi</name>
    <dbReference type="NCBI Taxonomy" id="228973"/>
    <lineage>
        <taxon>Bacteria</taxon>
        <taxon>Bacillati</taxon>
        <taxon>Actinomycetota</taxon>
        <taxon>Actinomycetes</taxon>
        <taxon>Micrococcales</taxon>
        <taxon>Promicromonosporaceae</taxon>
        <taxon>Xylanimonas</taxon>
    </lineage>
</organism>
<feature type="region of interest" description="Disordered" evidence="2">
    <location>
        <begin position="167"/>
        <end position="206"/>
    </location>
</feature>
<keyword evidence="1" id="KW-0175">Coiled coil</keyword>
<proteinExistence type="predicted"/>
<comment type="caution">
    <text evidence="3">The sequence shown here is derived from an EMBL/GenBank/DDBJ whole genome shotgun (WGS) entry which is preliminary data.</text>
</comment>
<dbReference type="Proteomes" id="UP000293852">
    <property type="component" value="Unassembled WGS sequence"/>
</dbReference>
<gene>
    <name evidence="3" type="ORF">EV386_1989</name>
</gene>
<protein>
    <recommendedName>
        <fullName evidence="5">Scaffolding protein</fullName>
    </recommendedName>
</protein>
<evidence type="ECO:0000313" key="4">
    <source>
        <dbReference type="Proteomes" id="UP000293852"/>
    </source>
</evidence>
<feature type="region of interest" description="Disordered" evidence="2">
    <location>
        <begin position="28"/>
        <end position="73"/>
    </location>
</feature>
<feature type="compositionally biased region" description="Pro residues" evidence="2">
    <location>
        <begin position="51"/>
        <end position="66"/>
    </location>
</feature>
<name>A0A4Q7M6I0_9MICO</name>